<protein>
    <submittedName>
        <fullName evidence="4">RNA helicase</fullName>
    </submittedName>
</protein>
<gene>
    <name evidence="2" type="ORF">HPBE_LOCUS25798</name>
</gene>
<evidence type="ECO:0000313" key="3">
    <source>
        <dbReference type="Proteomes" id="UP000050761"/>
    </source>
</evidence>
<feature type="compositionally biased region" description="Basic and acidic residues" evidence="1">
    <location>
        <begin position="73"/>
        <end position="93"/>
    </location>
</feature>
<accession>A0A183GSX9</accession>
<organism evidence="3 4">
    <name type="scientific">Heligmosomoides polygyrus</name>
    <name type="common">Parasitic roundworm</name>
    <dbReference type="NCBI Taxonomy" id="6339"/>
    <lineage>
        <taxon>Eukaryota</taxon>
        <taxon>Metazoa</taxon>
        <taxon>Ecdysozoa</taxon>
        <taxon>Nematoda</taxon>
        <taxon>Chromadorea</taxon>
        <taxon>Rhabditida</taxon>
        <taxon>Rhabditina</taxon>
        <taxon>Rhabditomorpha</taxon>
        <taxon>Strongyloidea</taxon>
        <taxon>Heligmosomidae</taxon>
        <taxon>Heligmosomoides</taxon>
    </lineage>
</organism>
<keyword evidence="3" id="KW-1185">Reference proteome</keyword>
<dbReference type="Proteomes" id="UP000050761">
    <property type="component" value="Unassembled WGS sequence"/>
</dbReference>
<proteinExistence type="predicted"/>
<accession>A0A3P8FF25</accession>
<dbReference type="WBParaSite" id="HPBE_0002579901-mRNA-1">
    <property type="protein sequence ID" value="HPBE_0002579901-mRNA-1"/>
    <property type="gene ID" value="HPBE_0002579901"/>
</dbReference>
<evidence type="ECO:0000256" key="1">
    <source>
        <dbReference type="SAM" id="MobiDB-lite"/>
    </source>
</evidence>
<reference evidence="4" key="2">
    <citation type="submission" date="2019-09" db="UniProtKB">
        <authorList>
            <consortium name="WormBaseParasite"/>
        </authorList>
    </citation>
    <scope>IDENTIFICATION</scope>
</reference>
<dbReference type="AlphaFoldDB" id="A0A183GSX9"/>
<evidence type="ECO:0000313" key="4">
    <source>
        <dbReference type="WBParaSite" id="HPBE_0002579901-mRNA-1"/>
    </source>
</evidence>
<sequence>MKSNIVTQYGQVPAMTEPFATMGSIPRNSCEEAYSAVLTKEFLGNLEEYVAGHTHQKLFDMFQNVVDRRSAYLQGRRDRSSRNERMEHGDQSRRGKHSNGYGNFRGNNKRGRGRWVFKPY</sequence>
<name>A0A183GSX9_HELPZ</name>
<reference evidence="2 3" key="1">
    <citation type="submission" date="2018-11" db="EMBL/GenBank/DDBJ databases">
        <authorList>
            <consortium name="Pathogen Informatics"/>
        </authorList>
    </citation>
    <scope>NUCLEOTIDE SEQUENCE [LARGE SCALE GENOMIC DNA]</scope>
</reference>
<feature type="region of interest" description="Disordered" evidence="1">
    <location>
        <begin position="73"/>
        <end position="112"/>
    </location>
</feature>
<evidence type="ECO:0000313" key="2">
    <source>
        <dbReference type="EMBL" id="VDP53925.1"/>
    </source>
</evidence>
<dbReference type="EMBL" id="UZAH01038615">
    <property type="protein sequence ID" value="VDP53925.1"/>
    <property type="molecule type" value="Genomic_DNA"/>
</dbReference>